<gene>
    <name evidence="1" type="ORF">R1sor_016090</name>
</gene>
<evidence type="ECO:0000313" key="2">
    <source>
        <dbReference type="Proteomes" id="UP001633002"/>
    </source>
</evidence>
<accession>A0ABD3HG05</accession>
<name>A0ABD3HG05_9MARC</name>
<sequence length="175" mass="20277">MDVAPRTSLWVLVVRVMRLESLEVGYSRWRFLRFSFLGYRKCASRSRRVTSLQVEPHRFALSIFSSILFAMNEPSDNLENTRDSQLADVVGKTRTVRKPVSHSVKTRAQAKRQPKWLSDETMPIDFGQPSDFRRSLWKDDCSEPKSKQSACASIIDKYRIDFEGKESSQIPLCRL</sequence>
<protein>
    <submittedName>
        <fullName evidence="1">Uncharacterized protein</fullName>
    </submittedName>
</protein>
<dbReference type="EMBL" id="JBJQOH010000004">
    <property type="protein sequence ID" value="KAL3689781.1"/>
    <property type="molecule type" value="Genomic_DNA"/>
</dbReference>
<comment type="caution">
    <text evidence="1">The sequence shown here is derived from an EMBL/GenBank/DDBJ whole genome shotgun (WGS) entry which is preliminary data.</text>
</comment>
<dbReference type="AlphaFoldDB" id="A0ABD3HG05"/>
<proteinExistence type="predicted"/>
<dbReference type="Proteomes" id="UP001633002">
    <property type="component" value="Unassembled WGS sequence"/>
</dbReference>
<keyword evidence="2" id="KW-1185">Reference proteome</keyword>
<reference evidence="1 2" key="1">
    <citation type="submission" date="2024-09" db="EMBL/GenBank/DDBJ databases">
        <title>Chromosome-scale assembly of Riccia sorocarpa.</title>
        <authorList>
            <person name="Paukszto L."/>
        </authorList>
    </citation>
    <scope>NUCLEOTIDE SEQUENCE [LARGE SCALE GENOMIC DNA]</scope>
    <source>
        <strain evidence="1">LP-2024</strain>
        <tissue evidence="1">Aerial parts of the thallus</tissue>
    </source>
</reference>
<organism evidence="1 2">
    <name type="scientific">Riccia sorocarpa</name>
    <dbReference type="NCBI Taxonomy" id="122646"/>
    <lineage>
        <taxon>Eukaryota</taxon>
        <taxon>Viridiplantae</taxon>
        <taxon>Streptophyta</taxon>
        <taxon>Embryophyta</taxon>
        <taxon>Marchantiophyta</taxon>
        <taxon>Marchantiopsida</taxon>
        <taxon>Marchantiidae</taxon>
        <taxon>Marchantiales</taxon>
        <taxon>Ricciaceae</taxon>
        <taxon>Riccia</taxon>
    </lineage>
</organism>
<evidence type="ECO:0000313" key="1">
    <source>
        <dbReference type="EMBL" id="KAL3689781.1"/>
    </source>
</evidence>